<dbReference type="PANTHER" id="PTHR47331">
    <property type="entry name" value="PHD-TYPE DOMAIN-CONTAINING PROTEIN"/>
    <property type="match status" value="1"/>
</dbReference>
<dbReference type="STRING" id="456900.A0A151I6R8"/>
<dbReference type="InterPro" id="IPR043502">
    <property type="entry name" value="DNA/RNA_pol_sf"/>
</dbReference>
<evidence type="ECO:0000313" key="1">
    <source>
        <dbReference type="EMBL" id="KYM93800.1"/>
    </source>
</evidence>
<organism evidence="1 2">
    <name type="scientific">Cyphomyrmex costatus</name>
    <dbReference type="NCBI Taxonomy" id="456900"/>
    <lineage>
        <taxon>Eukaryota</taxon>
        <taxon>Metazoa</taxon>
        <taxon>Ecdysozoa</taxon>
        <taxon>Arthropoda</taxon>
        <taxon>Hexapoda</taxon>
        <taxon>Insecta</taxon>
        <taxon>Pterygota</taxon>
        <taxon>Neoptera</taxon>
        <taxon>Endopterygota</taxon>
        <taxon>Hymenoptera</taxon>
        <taxon>Apocrita</taxon>
        <taxon>Aculeata</taxon>
        <taxon>Formicoidea</taxon>
        <taxon>Formicidae</taxon>
        <taxon>Myrmicinae</taxon>
        <taxon>Cyphomyrmex</taxon>
    </lineage>
</organism>
<keyword evidence="2" id="KW-1185">Reference proteome</keyword>
<name>A0A151I6R8_9HYME</name>
<accession>A0A151I6R8</accession>
<dbReference type="EMBL" id="KQ978461">
    <property type="protein sequence ID" value="KYM93800.1"/>
    <property type="molecule type" value="Genomic_DNA"/>
</dbReference>
<dbReference type="SUPFAM" id="SSF56672">
    <property type="entry name" value="DNA/RNA polymerases"/>
    <property type="match status" value="1"/>
</dbReference>
<evidence type="ECO:0008006" key="3">
    <source>
        <dbReference type="Google" id="ProtNLM"/>
    </source>
</evidence>
<dbReference type="AlphaFoldDB" id="A0A151I6R8"/>
<sequence>MYRQILIHEDQIPLQSILWREDPEFGIGEFELLTVTYGTKPASFLAVRCLHQLAELEKDRFPKAAEVITKDFYMDDLLTGGNTVQEIRELKLELIELLAEGGFELHKWNTNVNSMIEHQQDNKAVDINKTEGSKLLGILGEPHKDTFYYQVGARDCDGRVTKRIILSQVYKLFDPMGLVGPVQKISVYIDSRSNNLNRRLR</sequence>
<protein>
    <recommendedName>
        <fullName evidence="3">Reverse transcriptase domain-containing protein</fullName>
    </recommendedName>
</protein>
<proteinExistence type="predicted"/>
<reference evidence="1 2" key="1">
    <citation type="submission" date="2016-03" db="EMBL/GenBank/DDBJ databases">
        <title>Cyphomyrmex costatus WGS genome.</title>
        <authorList>
            <person name="Nygaard S."/>
            <person name="Hu H."/>
            <person name="Boomsma J."/>
            <person name="Zhang G."/>
        </authorList>
    </citation>
    <scope>NUCLEOTIDE SEQUENCE [LARGE SCALE GENOMIC DNA]</scope>
    <source>
        <strain evidence="1">MS0001</strain>
        <tissue evidence="1">Whole body</tissue>
    </source>
</reference>
<dbReference type="GO" id="GO:0071897">
    <property type="term" value="P:DNA biosynthetic process"/>
    <property type="evidence" value="ECO:0007669"/>
    <property type="project" value="UniProtKB-ARBA"/>
</dbReference>
<gene>
    <name evidence="1" type="ORF">ALC62_15589</name>
</gene>
<dbReference type="Proteomes" id="UP000078542">
    <property type="component" value="Unassembled WGS sequence"/>
</dbReference>
<evidence type="ECO:0000313" key="2">
    <source>
        <dbReference type="Proteomes" id="UP000078542"/>
    </source>
</evidence>